<proteinExistence type="predicted"/>
<gene>
    <name evidence="2" type="ORF">GCM10009863_32700</name>
</gene>
<feature type="transmembrane region" description="Helical" evidence="1">
    <location>
        <begin position="88"/>
        <end position="107"/>
    </location>
</feature>
<accession>A0ABN3Q4J0</accession>
<organism evidence="2 3">
    <name type="scientific">Streptomyces axinellae</name>
    <dbReference type="NCBI Taxonomy" id="552788"/>
    <lineage>
        <taxon>Bacteria</taxon>
        <taxon>Bacillati</taxon>
        <taxon>Actinomycetota</taxon>
        <taxon>Actinomycetes</taxon>
        <taxon>Kitasatosporales</taxon>
        <taxon>Streptomycetaceae</taxon>
        <taxon>Streptomyces</taxon>
    </lineage>
</organism>
<comment type="caution">
    <text evidence="2">The sequence shown here is derived from an EMBL/GenBank/DDBJ whole genome shotgun (WGS) entry which is preliminary data.</text>
</comment>
<keyword evidence="1" id="KW-1133">Transmembrane helix</keyword>
<protein>
    <submittedName>
        <fullName evidence="2">Uncharacterized protein</fullName>
    </submittedName>
</protein>
<keyword evidence="1" id="KW-0472">Membrane</keyword>
<dbReference type="RefSeq" id="WP_344566564.1">
    <property type="nucleotide sequence ID" value="NZ_BAAARJ010000009.1"/>
</dbReference>
<reference evidence="2 3" key="1">
    <citation type="journal article" date="2019" name="Int. J. Syst. Evol. Microbiol.">
        <title>The Global Catalogue of Microorganisms (GCM) 10K type strain sequencing project: providing services to taxonomists for standard genome sequencing and annotation.</title>
        <authorList>
            <consortium name="The Broad Institute Genomics Platform"/>
            <consortium name="The Broad Institute Genome Sequencing Center for Infectious Disease"/>
            <person name="Wu L."/>
            <person name="Ma J."/>
        </authorList>
    </citation>
    <scope>NUCLEOTIDE SEQUENCE [LARGE SCALE GENOMIC DNA]</scope>
    <source>
        <strain evidence="2 3">JCM 16373</strain>
    </source>
</reference>
<feature type="transmembrane region" description="Helical" evidence="1">
    <location>
        <begin position="21"/>
        <end position="42"/>
    </location>
</feature>
<evidence type="ECO:0000313" key="3">
    <source>
        <dbReference type="Proteomes" id="UP001501447"/>
    </source>
</evidence>
<evidence type="ECO:0000313" key="2">
    <source>
        <dbReference type="EMBL" id="GAA2616426.1"/>
    </source>
</evidence>
<keyword evidence="1" id="KW-0812">Transmembrane</keyword>
<evidence type="ECO:0000256" key="1">
    <source>
        <dbReference type="SAM" id="Phobius"/>
    </source>
</evidence>
<keyword evidence="3" id="KW-1185">Reference proteome</keyword>
<dbReference type="EMBL" id="BAAARJ010000009">
    <property type="protein sequence ID" value="GAA2616426.1"/>
    <property type="molecule type" value="Genomic_DNA"/>
</dbReference>
<name>A0ABN3Q4J0_9ACTN</name>
<sequence length="116" mass="12591">MMSYSPALARLRPRPVAWVRGLWAAPLVALHVLAGTFAYYALTLHPHGEGDENTLSGVGLACFLALLIAVPSSILTGIAVEKRILGRWWFVFPVCFLAACAGRWAYIAHTYPVPVG</sequence>
<feature type="transmembrane region" description="Helical" evidence="1">
    <location>
        <begin position="54"/>
        <end position="76"/>
    </location>
</feature>
<dbReference type="Proteomes" id="UP001501447">
    <property type="component" value="Unassembled WGS sequence"/>
</dbReference>